<dbReference type="InterPro" id="IPR002467">
    <property type="entry name" value="Pept_M24A_MAP1"/>
</dbReference>
<organism evidence="9 10">
    <name type="scientific">Persicimonas caeni</name>
    <dbReference type="NCBI Taxonomy" id="2292766"/>
    <lineage>
        <taxon>Bacteria</taxon>
        <taxon>Deltaproteobacteria</taxon>
        <taxon>Bradymonadales</taxon>
        <taxon>Bradymonadaceae</taxon>
        <taxon>Persicimonas</taxon>
    </lineage>
</organism>
<comment type="function">
    <text evidence="1 6">Removes the N-terminal methionine from nascent proteins. The N-terminal methionine is often cleaved when the second residue in the primary sequence is small and uncharged (Met-Ala-, Cys, Gly, Pro, Ser, Thr, or Val). Requires deformylation of the N(alpha)-formylated initiator methionine before it can be hydrolyzed.</text>
</comment>
<dbReference type="PRINTS" id="PR00599">
    <property type="entry name" value="MAPEPTIDASE"/>
</dbReference>
<dbReference type="GO" id="GO:0006508">
    <property type="term" value="P:proteolysis"/>
    <property type="evidence" value="ECO:0007669"/>
    <property type="project" value="UniProtKB-KW"/>
</dbReference>
<name>A0A4Y6PSH5_PERCE</name>
<dbReference type="Pfam" id="PF00557">
    <property type="entry name" value="Peptidase_M24"/>
    <property type="match status" value="1"/>
</dbReference>
<reference evidence="9 10" key="1">
    <citation type="submission" date="2019-06" db="EMBL/GenBank/DDBJ databases">
        <title>Persicimonas caeni gen. nov., sp. nov., a predatory bacterium isolated from solar saltern.</title>
        <authorList>
            <person name="Wang S."/>
        </authorList>
    </citation>
    <scope>NUCLEOTIDE SEQUENCE [LARGE SCALE GENOMIC DNA]</scope>
    <source>
        <strain evidence="9 10">YN101</strain>
    </source>
</reference>
<feature type="binding site" evidence="6">
    <location>
        <position position="239"/>
    </location>
    <ligand>
        <name>a divalent metal cation</name>
        <dbReference type="ChEBI" id="CHEBI:60240"/>
        <label>1</label>
    </ligand>
</feature>
<comment type="cofactor">
    <cofactor evidence="6">
        <name>Co(2+)</name>
        <dbReference type="ChEBI" id="CHEBI:48828"/>
    </cofactor>
    <cofactor evidence="6">
        <name>Zn(2+)</name>
        <dbReference type="ChEBI" id="CHEBI:29105"/>
    </cofactor>
    <cofactor evidence="6">
        <name>Mn(2+)</name>
        <dbReference type="ChEBI" id="CHEBI:29035"/>
    </cofactor>
    <cofactor evidence="6">
        <name>Fe(2+)</name>
        <dbReference type="ChEBI" id="CHEBI:29033"/>
    </cofactor>
    <text evidence="6">Binds 2 divalent metal cations per subunit. Has a high-affinity and a low affinity metal-binding site. The true nature of the physiological cofactor is under debate. The enzyme is active with cobalt, zinc, manganese or divalent iron ions. Most likely, methionine aminopeptidases function as mononuclear Fe(2+)-metalloproteases under physiological conditions, and the catalytically relevant metal-binding site has been assigned to the histidine-containing high-affinity site.</text>
</comment>
<dbReference type="Gene3D" id="3.90.230.10">
    <property type="entry name" value="Creatinase/methionine aminopeptidase superfamily"/>
    <property type="match status" value="1"/>
</dbReference>
<evidence type="ECO:0000256" key="5">
    <source>
        <dbReference type="ARBA" id="ARBA00022801"/>
    </source>
</evidence>
<keyword evidence="5 6" id="KW-0378">Hydrolase</keyword>
<feature type="domain" description="Peptidase M24" evidence="8">
    <location>
        <begin position="18"/>
        <end position="246"/>
    </location>
</feature>
<dbReference type="PANTHER" id="PTHR43330:SF27">
    <property type="entry name" value="METHIONINE AMINOPEPTIDASE"/>
    <property type="match status" value="1"/>
</dbReference>
<dbReference type="Proteomes" id="UP000315995">
    <property type="component" value="Chromosome"/>
</dbReference>
<feature type="binding site" evidence="6">
    <location>
        <position position="239"/>
    </location>
    <ligand>
        <name>a divalent metal cation</name>
        <dbReference type="ChEBI" id="CHEBI:60240"/>
        <label>2</label>
        <note>catalytic</note>
    </ligand>
</feature>
<dbReference type="PROSITE" id="PS00680">
    <property type="entry name" value="MAP_1"/>
    <property type="match status" value="1"/>
</dbReference>
<dbReference type="RefSeq" id="WP_141197767.1">
    <property type="nucleotide sequence ID" value="NZ_CP041186.1"/>
</dbReference>
<feature type="binding site" evidence="6">
    <location>
        <position position="182"/>
    </location>
    <ligand>
        <name>substrate</name>
    </ligand>
</feature>
<dbReference type="CDD" id="cd01086">
    <property type="entry name" value="MetAP1"/>
    <property type="match status" value="1"/>
</dbReference>
<feature type="binding site" evidence="6">
    <location>
        <position position="208"/>
    </location>
    <ligand>
        <name>a divalent metal cation</name>
        <dbReference type="ChEBI" id="CHEBI:60240"/>
        <label>2</label>
        <note>catalytic</note>
    </ligand>
</feature>
<feature type="binding site" evidence="6">
    <location>
        <position position="112"/>
    </location>
    <ligand>
        <name>a divalent metal cation</name>
        <dbReference type="ChEBI" id="CHEBI:60240"/>
        <label>1</label>
    </ligand>
</feature>
<evidence type="ECO:0000313" key="10">
    <source>
        <dbReference type="Proteomes" id="UP000315995"/>
    </source>
</evidence>
<accession>A0A4Y6PSH5</accession>
<feature type="binding site" evidence="6">
    <location>
        <position position="83"/>
    </location>
    <ligand>
        <name>substrate</name>
    </ligand>
</feature>
<accession>A0A5B8Y7W7</accession>
<feature type="binding site" evidence="6">
    <location>
        <position position="175"/>
    </location>
    <ligand>
        <name>a divalent metal cation</name>
        <dbReference type="ChEBI" id="CHEBI:60240"/>
        <label>2</label>
        <note>catalytic</note>
    </ligand>
</feature>
<dbReference type="OrthoDB" id="9802055at2"/>
<evidence type="ECO:0000313" key="9">
    <source>
        <dbReference type="EMBL" id="QDG51282.1"/>
    </source>
</evidence>
<dbReference type="InterPro" id="IPR000994">
    <property type="entry name" value="Pept_M24"/>
</dbReference>
<dbReference type="NCBIfam" id="TIGR00500">
    <property type="entry name" value="met_pdase_I"/>
    <property type="match status" value="1"/>
</dbReference>
<dbReference type="EMBL" id="CP041186">
    <property type="protein sequence ID" value="QDG51282.1"/>
    <property type="molecule type" value="Genomic_DNA"/>
</dbReference>
<dbReference type="GO" id="GO:0004239">
    <property type="term" value="F:initiator methionyl aminopeptidase activity"/>
    <property type="evidence" value="ECO:0007669"/>
    <property type="project" value="UniProtKB-UniRule"/>
</dbReference>
<dbReference type="SUPFAM" id="SSF55920">
    <property type="entry name" value="Creatinase/aminopeptidase"/>
    <property type="match status" value="1"/>
</dbReference>
<evidence type="ECO:0000256" key="4">
    <source>
        <dbReference type="ARBA" id="ARBA00022723"/>
    </source>
</evidence>
<dbReference type="HAMAP" id="MF_01974">
    <property type="entry name" value="MetAP_1"/>
    <property type="match status" value="1"/>
</dbReference>
<evidence type="ECO:0000256" key="1">
    <source>
        <dbReference type="ARBA" id="ARBA00002521"/>
    </source>
</evidence>
<dbReference type="GO" id="GO:0046872">
    <property type="term" value="F:metal ion binding"/>
    <property type="evidence" value="ECO:0007669"/>
    <property type="project" value="UniProtKB-UniRule"/>
</dbReference>
<keyword evidence="3 6" id="KW-0645">Protease</keyword>
<evidence type="ECO:0000256" key="2">
    <source>
        <dbReference type="ARBA" id="ARBA00022438"/>
    </source>
</evidence>
<dbReference type="EC" id="3.4.11.18" evidence="6 7"/>
<evidence type="ECO:0000256" key="3">
    <source>
        <dbReference type="ARBA" id="ARBA00022670"/>
    </source>
</evidence>
<dbReference type="GO" id="GO:0070006">
    <property type="term" value="F:metalloaminopeptidase activity"/>
    <property type="evidence" value="ECO:0007669"/>
    <property type="project" value="UniProtKB-UniRule"/>
</dbReference>
<sequence>MRRRRRQLTLLSKDEIAKMREAGQFAATLLCHLGEMIEPGISTQDLNDEAERWVEKRGATHAPYGYKGFPRSICTSINEVVCHGIPNKDRVLEDGDIISVDVTPIVDGFHGDSCATFFVGEVDEEAKKLVEVTAQCLMRGINEIRPGKRIGDIGAAIQAHAEAEGFSVVRDFIGHGIGRTFHGAPEVPHFGKRNTGMRFRPGMAFTVEPMINLGDYPVEVLDDDWTAVTKDRQLSAQFEHTVVVTEDGVEVMTHREGDDPQKVSPGCAINFDEIGGI</sequence>
<proteinExistence type="inferred from homology"/>
<comment type="subunit">
    <text evidence="6">Monomer.</text>
</comment>
<evidence type="ECO:0000256" key="7">
    <source>
        <dbReference type="RuleBase" id="RU003653"/>
    </source>
</evidence>
<dbReference type="GO" id="GO:0005829">
    <property type="term" value="C:cytosol"/>
    <property type="evidence" value="ECO:0007669"/>
    <property type="project" value="TreeGrafter"/>
</dbReference>
<gene>
    <name evidence="6 9" type="primary">map</name>
    <name evidence="9" type="ORF">FIV42_11175</name>
</gene>
<feature type="binding site" evidence="6">
    <location>
        <position position="112"/>
    </location>
    <ligand>
        <name>a divalent metal cation</name>
        <dbReference type="ChEBI" id="CHEBI:60240"/>
        <label>2</label>
        <note>catalytic</note>
    </ligand>
</feature>
<dbReference type="InterPro" id="IPR001714">
    <property type="entry name" value="Pept_M24_MAP"/>
</dbReference>
<dbReference type="AlphaFoldDB" id="A0A4Y6PSH5"/>
<protein>
    <recommendedName>
        <fullName evidence="6 7">Methionine aminopeptidase</fullName>
        <shortName evidence="6">MAP</shortName>
        <shortName evidence="6">MetAP</shortName>
        <ecNumber evidence="6 7">3.4.11.18</ecNumber>
    </recommendedName>
    <alternativeName>
        <fullName evidence="6">Peptidase M</fullName>
    </alternativeName>
</protein>
<keyword evidence="2 6" id="KW-0031">Aminopeptidase</keyword>
<dbReference type="PANTHER" id="PTHR43330">
    <property type="entry name" value="METHIONINE AMINOPEPTIDASE"/>
    <property type="match status" value="1"/>
</dbReference>
<keyword evidence="10" id="KW-1185">Reference proteome</keyword>
<evidence type="ECO:0000256" key="6">
    <source>
        <dbReference type="HAMAP-Rule" id="MF_01974"/>
    </source>
</evidence>
<evidence type="ECO:0000259" key="8">
    <source>
        <dbReference type="Pfam" id="PF00557"/>
    </source>
</evidence>
<comment type="similarity">
    <text evidence="6">Belongs to the peptidase M24A family. Methionine aminopeptidase type 1 subfamily.</text>
</comment>
<feature type="binding site" evidence="6">
    <location>
        <position position="101"/>
    </location>
    <ligand>
        <name>a divalent metal cation</name>
        <dbReference type="ChEBI" id="CHEBI:60240"/>
        <label>1</label>
    </ligand>
</feature>
<keyword evidence="4 6" id="KW-0479">Metal-binding</keyword>
<dbReference type="InterPro" id="IPR036005">
    <property type="entry name" value="Creatinase/aminopeptidase-like"/>
</dbReference>
<comment type="catalytic activity">
    <reaction evidence="6 7">
        <text>Release of N-terminal amino acids, preferentially methionine, from peptides and arylamides.</text>
        <dbReference type="EC" id="3.4.11.18"/>
    </reaction>
</comment>